<sequence length="388" mass="41232">MAGPLEGVRVLEMAGLGATPFGVMLLADLGADVVRVDRPARPMNSDYERRRAAADPHRSVLDRGRRSLVVDLRRPEGVELVLDLVGRADVLVEGFRPGVMERLGLGPDVCLGRNPKLVYGRLTGWGQTGPLAPRAGHDITYIALTGALRSVARKDEAPIPPLSMAGDMAGGGMLLALGVVSALLSARATGQGQVVDAAMVDGASTLLSMYYGLMAQGRWRDEPGTNFGDTGAPYYDVYATADGQYVAFGALEEAFYQEFLQRAGIDPASLPSRDDESRWPELRAELARHFASRTRDEWDALLGDSDACVAPVLSMTEAPSHPHLAARGTHVTRGDVVQPAPAPRFSGTPTTLPPPAPARGEHGQAALADWGVSDDLVTRVEKAGGLQL</sequence>
<feature type="region of interest" description="Disordered" evidence="1">
    <location>
        <begin position="339"/>
        <end position="362"/>
    </location>
</feature>
<dbReference type="RefSeq" id="WP_101831173.1">
    <property type="nucleotide sequence ID" value="NZ_FZMO01000091.1"/>
</dbReference>
<organism evidence="2 3">
    <name type="scientific">Frankia canadensis</name>
    <dbReference type="NCBI Taxonomy" id="1836972"/>
    <lineage>
        <taxon>Bacteria</taxon>
        <taxon>Bacillati</taxon>
        <taxon>Actinomycetota</taxon>
        <taxon>Actinomycetes</taxon>
        <taxon>Frankiales</taxon>
        <taxon>Frankiaceae</taxon>
        <taxon>Frankia</taxon>
    </lineage>
</organism>
<dbReference type="OrthoDB" id="9797653at2"/>
<dbReference type="InterPro" id="IPR023606">
    <property type="entry name" value="CoA-Trfase_III_dom_1_sf"/>
</dbReference>
<dbReference type="Proteomes" id="UP000234331">
    <property type="component" value="Unassembled WGS sequence"/>
</dbReference>
<keyword evidence="3" id="KW-1185">Reference proteome</keyword>
<evidence type="ECO:0000313" key="3">
    <source>
        <dbReference type="Proteomes" id="UP000234331"/>
    </source>
</evidence>
<protein>
    <submittedName>
        <fullName evidence="2">Alpha-methylacyl-CoA racemase</fullName>
    </submittedName>
</protein>
<proteinExistence type="predicted"/>
<name>A0A2I2KNP4_9ACTN</name>
<dbReference type="Pfam" id="PF02515">
    <property type="entry name" value="CoA_transf_3"/>
    <property type="match status" value="1"/>
</dbReference>
<gene>
    <name evidence="2" type="ORF">FRACA_1800005</name>
</gene>
<dbReference type="EMBL" id="FZMO01000091">
    <property type="protein sequence ID" value="SNQ47295.1"/>
    <property type="molecule type" value="Genomic_DNA"/>
</dbReference>
<evidence type="ECO:0000256" key="1">
    <source>
        <dbReference type="SAM" id="MobiDB-lite"/>
    </source>
</evidence>
<dbReference type="InterPro" id="IPR050509">
    <property type="entry name" value="CoA-transferase_III"/>
</dbReference>
<accession>A0A2I2KNP4</accession>
<dbReference type="Gene3D" id="3.30.1540.10">
    <property type="entry name" value="formyl-coa transferase, domain 3"/>
    <property type="match status" value="1"/>
</dbReference>
<dbReference type="SUPFAM" id="SSF89796">
    <property type="entry name" value="CoA-transferase family III (CaiB/BaiF)"/>
    <property type="match status" value="1"/>
</dbReference>
<evidence type="ECO:0000313" key="2">
    <source>
        <dbReference type="EMBL" id="SNQ47295.1"/>
    </source>
</evidence>
<dbReference type="PANTHER" id="PTHR48228">
    <property type="entry name" value="SUCCINYL-COA--D-CITRAMALATE COA-TRANSFERASE"/>
    <property type="match status" value="1"/>
</dbReference>
<dbReference type="AlphaFoldDB" id="A0A2I2KNP4"/>
<dbReference type="InterPro" id="IPR044855">
    <property type="entry name" value="CoA-Trfase_III_dom3_sf"/>
</dbReference>
<dbReference type="InterPro" id="IPR003673">
    <property type="entry name" value="CoA-Trfase_fam_III"/>
</dbReference>
<reference evidence="2 3" key="1">
    <citation type="submission" date="2017-06" db="EMBL/GenBank/DDBJ databases">
        <authorList>
            <person name="Kim H.J."/>
            <person name="Triplett B.A."/>
        </authorList>
    </citation>
    <scope>NUCLEOTIDE SEQUENCE [LARGE SCALE GENOMIC DNA]</scope>
    <source>
        <strain evidence="2">FRACA_ARgP5</strain>
    </source>
</reference>
<dbReference type="GO" id="GO:0003824">
    <property type="term" value="F:catalytic activity"/>
    <property type="evidence" value="ECO:0007669"/>
    <property type="project" value="InterPro"/>
</dbReference>
<dbReference type="PANTHER" id="PTHR48228:SF5">
    <property type="entry name" value="ALPHA-METHYLACYL-COA RACEMASE"/>
    <property type="match status" value="1"/>
</dbReference>
<dbReference type="Gene3D" id="3.40.50.10540">
    <property type="entry name" value="Crotonobetainyl-coa:carnitine coa-transferase, domain 1"/>
    <property type="match status" value="1"/>
</dbReference>